<evidence type="ECO:0000256" key="1">
    <source>
        <dbReference type="ARBA" id="ARBA00008348"/>
    </source>
</evidence>
<dbReference type="Proteomes" id="UP000254084">
    <property type="component" value="Unassembled WGS sequence"/>
</dbReference>
<dbReference type="PANTHER" id="PTHR47683:SF2">
    <property type="entry name" value="RNA-BINDING S4 DOMAIN-CONTAINING PROTEIN"/>
    <property type="match status" value="1"/>
</dbReference>
<name>A0A061CTX0_ECTOL</name>
<feature type="region of interest" description="Disordered" evidence="4">
    <location>
        <begin position="16"/>
        <end position="43"/>
    </location>
</feature>
<reference evidence="6 7" key="1">
    <citation type="submission" date="2018-06" db="EMBL/GenBank/DDBJ databases">
        <authorList>
            <consortium name="Pathogen Informatics"/>
            <person name="Doyle S."/>
        </authorList>
    </citation>
    <scope>NUCLEOTIDE SEQUENCE [LARGE SCALE GENOMIC DNA]</scope>
    <source>
        <strain evidence="6 7">NCTC10860</strain>
    </source>
</reference>
<proteinExistence type="inferred from homology"/>
<dbReference type="AlphaFoldDB" id="A0A061CTX0"/>
<protein>
    <recommendedName>
        <fullName evidence="3">Pseudouridine synthase</fullName>
        <ecNumber evidence="3">5.4.99.-</ecNumber>
    </recommendedName>
</protein>
<evidence type="ECO:0000256" key="3">
    <source>
        <dbReference type="RuleBase" id="RU003887"/>
    </source>
</evidence>
<dbReference type="GO" id="GO:0009982">
    <property type="term" value="F:pseudouridine synthase activity"/>
    <property type="evidence" value="ECO:0007669"/>
    <property type="project" value="InterPro"/>
</dbReference>
<dbReference type="Gene3D" id="3.30.70.580">
    <property type="entry name" value="Pseudouridine synthase I, catalytic domain, N-terminal subdomain"/>
    <property type="match status" value="1"/>
</dbReference>
<dbReference type="GO" id="GO:0001522">
    <property type="term" value="P:pseudouridine synthesis"/>
    <property type="evidence" value="ECO:0007669"/>
    <property type="project" value="InterPro"/>
</dbReference>
<dbReference type="PANTHER" id="PTHR47683">
    <property type="entry name" value="PSEUDOURIDINE SYNTHASE FAMILY PROTEIN-RELATED"/>
    <property type="match status" value="1"/>
</dbReference>
<comment type="similarity">
    <text evidence="1 3">Belongs to the pseudouridine synthase RsuA family.</text>
</comment>
<evidence type="ECO:0000313" key="6">
    <source>
        <dbReference type="EMBL" id="SUD58850.1"/>
    </source>
</evidence>
<dbReference type="PROSITE" id="PS01149">
    <property type="entry name" value="PSI_RSU"/>
    <property type="match status" value="1"/>
</dbReference>
<dbReference type="SUPFAM" id="SSF55120">
    <property type="entry name" value="Pseudouridine synthase"/>
    <property type="match status" value="1"/>
</dbReference>
<dbReference type="NCBIfam" id="TIGR00093">
    <property type="entry name" value="pseudouridine synthase"/>
    <property type="match status" value="1"/>
</dbReference>
<accession>A0A061CTX0</accession>
<dbReference type="EC" id="5.4.99.-" evidence="3"/>
<keyword evidence="2 3" id="KW-0413">Isomerase</keyword>
<dbReference type="InterPro" id="IPR020094">
    <property type="entry name" value="TruA/RsuA/RluB/E/F_N"/>
</dbReference>
<feature type="domain" description="Pseudouridine synthase RsuA/RluA-like" evidence="5">
    <location>
        <begin position="46"/>
        <end position="190"/>
    </location>
</feature>
<dbReference type="InterPro" id="IPR000748">
    <property type="entry name" value="PsdUridine_synth_RsuA/RluB/E/F"/>
</dbReference>
<evidence type="ECO:0000256" key="4">
    <source>
        <dbReference type="SAM" id="MobiDB-lite"/>
    </source>
</evidence>
<dbReference type="InterPro" id="IPR050343">
    <property type="entry name" value="RsuA_PseudoU_synthase"/>
</dbReference>
<evidence type="ECO:0000313" key="7">
    <source>
        <dbReference type="Proteomes" id="UP000254084"/>
    </source>
</evidence>
<dbReference type="GO" id="GO:0003723">
    <property type="term" value="F:RNA binding"/>
    <property type="evidence" value="ECO:0007669"/>
    <property type="project" value="InterPro"/>
</dbReference>
<dbReference type="GO" id="GO:0006364">
    <property type="term" value="P:rRNA processing"/>
    <property type="evidence" value="ECO:0007669"/>
    <property type="project" value="UniProtKB-ARBA"/>
</dbReference>
<dbReference type="GO" id="GO:0140098">
    <property type="term" value="F:catalytic activity, acting on RNA"/>
    <property type="evidence" value="ECO:0007669"/>
    <property type="project" value="UniProtKB-ARBA"/>
</dbReference>
<evidence type="ECO:0000259" key="5">
    <source>
        <dbReference type="Pfam" id="PF00849"/>
    </source>
</evidence>
<dbReference type="InterPro" id="IPR006145">
    <property type="entry name" value="PsdUridine_synth_RsuA/RluA"/>
</dbReference>
<dbReference type="Gene3D" id="3.30.70.1560">
    <property type="entry name" value="Alpha-L RNA-binding motif"/>
    <property type="match status" value="1"/>
</dbReference>
<sequence length="224" mass="25406">MTFIVRYTAQPCLSEDRCMSRPRPPASRRPAAPRRVAKAPPAQPRLLLLNKPFDVLTQFNDEQGRATLKDFVDVPGVYPAGRLDRDSEGLLLLTNDGRLQARIADPRHKLAKTYWVQVEGEPSEEQLQQLRAGVTLNDGPTLPAEARLLGEPQLWDRNPPVRFRKSVPTRWLELVIREGRNRQVRRMTAAVGLPTLRLVRVAIGPWRLDGLQPGQWREVPAQLP</sequence>
<dbReference type="Pfam" id="PF00849">
    <property type="entry name" value="PseudoU_synth_2"/>
    <property type="match status" value="1"/>
</dbReference>
<dbReference type="InterPro" id="IPR020103">
    <property type="entry name" value="PsdUridine_synth_cat_dom_sf"/>
</dbReference>
<dbReference type="EMBL" id="UGUW01000004">
    <property type="protein sequence ID" value="SUD58850.1"/>
    <property type="molecule type" value="Genomic_DNA"/>
</dbReference>
<organism evidence="6 7">
    <name type="scientific">Ectopseudomonas oleovorans</name>
    <name type="common">Pseudomonas oleovorans</name>
    <dbReference type="NCBI Taxonomy" id="301"/>
    <lineage>
        <taxon>Bacteria</taxon>
        <taxon>Pseudomonadati</taxon>
        <taxon>Pseudomonadota</taxon>
        <taxon>Gammaproteobacteria</taxon>
        <taxon>Pseudomonadales</taxon>
        <taxon>Pseudomonadaceae</taxon>
        <taxon>Ectopseudomonas</taxon>
    </lineage>
</organism>
<evidence type="ECO:0000256" key="2">
    <source>
        <dbReference type="ARBA" id="ARBA00023235"/>
    </source>
</evidence>
<gene>
    <name evidence="6" type="primary">rluE</name>
    <name evidence="6" type="ORF">NCTC10860_01104</name>
</gene>
<dbReference type="InterPro" id="IPR018496">
    <property type="entry name" value="PsdUridine_synth_RsuA/RluB_CS"/>
</dbReference>
<dbReference type="InterPro" id="IPR042092">
    <property type="entry name" value="PsdUridine_s_RsuA/RluB/E/F_cat"/>
</dbReference>